<protein>
    <recommendedName>
        <fullName evidence="3">Lipoprotein</fullName>
    </recommendedName>
</protein>
<dbReference type="RefSeq" id="WP_015361780.1">
    <property type="nucleotide sequence ID" value="NZ_QKZR01000001.1"/>
</dbReference>
<evidence type="ECO:0008006" key="3">
    <source>
        <dbReference type="Google" id="ProtNLM"/>
    </source>
</evidence>
<dbReference type="EMBL" id="QKZR01000001">
    <property type="protein sequence ID" value="PZX43944.1"/>
    <property type="molecule type" value="Genomic_DNA"/>
</dbReference>
<dbReference type="Proteomes" id="UP000248584">
    <property type="component" value="Unassembled WGS sequence"/>
</dbReference>
<evidence type="ECO:0000313" key="1">
    <source>
        <dbReference type="EMBL" id="PZX43944.1"/>
    </source>
</evidence>
<proteinExistence type="predicted"/>
<organism evidence="1 2">
    <name type="scientific">Nonlabens dokdonensis</name>
    <dbReference type="NCBI Taxonomy" id="328515"/>
    <lineage>
        <taxon>Bacteria</taxon>
        <taxon>Pseudomonadati</taxon>
        <taxon>Bacteroidota</taxon>
        <taxon>Flavobacteriia</taxon>
        <taxon>Flavobacteriales</taxon>
        <taxon>Flavobacteriaceae</taxon>
        <taxon>Nonlabens</taxon>
    </lineage>
</organism>
<evidence type="ECO:0000313" key="2">
    <source>
        <dbReference type="Proteomes" id="UP000248584"/>
    </source>
</evidence>
<sequence length="161" mass="18615">MIKPFYILFALLLIGCADKKSSPTQILENFTIDNFIDQKPISQVLIEYTTLTEDDLSTSDTDILFEYCNYVNQSHHEDLKKYDDNFEIIPYNSKSATIKVSLKENEKGYFLNVNGEPLTFYVLNTDNKIVSYYLDPFETKGNSKPAKPAYLKDILKLKKEN</sequence>
<accession>A0ABX5Q1Q4</accession>
<comment type="caution">
    <text evidence="1">The sequence shown here is derived from an EMBL/GenBank/DDBJ whole genome shotgun (WGS) entry which is preliminary data.</text>
</comment>
<reference evidence="1 2" key="1">
    <citation type="submission" date="2018-06" db="EMBL/GenBank/DDBJ databases">
        <title>Genomic Encyclopedia of Archaeal and Bacterial Type Strains, Phase II (KMG-II): from individual species to whole genera.</title>
        <authorList>
            <person name="Goeker M."/>
        </authorList>
    </citation>
    <scope>NUCLEOTIDE SEQUENCE [LARGE SCALE GENOMIC DNA]</scope>
    <source>
        <strain evidence="1 2">DSM 17205</strain>
    </source>
</reference>
<keyword evidence="2" id="KW-1185">Reference proteome</keyword>
<name>A0ABX5Q1Q4_9FLAO</name>
<gene>
    <name evidence="1" type="ORF">LX97_00949</name>
</gene>
<dbReference type="PROSITE" id="PS51257">
    <property type="entry name" value="PROKAR_LIPOPROTEIN"/>
    <property type="match status" value="1"/>
</dbReference>